<protein>
    <submittedName>
        <fullName evidence="2">Uncharacterized protein</fullName>
    </submittedName>
</protein>
<evidence type="ECO:0000256" key="1">
    <source>
        <dbReference type="SAM" id="Coils"/>
    </source>
</evidence>
<reference evidence="2 3" key="2">
    <citation type="submission" date="2016-08" db="EMBL/GenBank/DDBJ databases">
        <title>Pervasive Adenine N6-methylation of Active Genes in Fungi.</title>
        <authorList>
            <consortium name="DOE Joint Genome Institute"/>
            <person name="Mondo S.J."/>
            <person name="Dannebaum R.O."/>
            <person name="Kuo R.C."/>
            <person name="Labutti K."/>
            <person name="Haridas S."/>
            <person name="Kuo A."/>
            <person name="Salamov A."/>
            <person name="Ahrendt S.R."/>
            <person name="Lipzen A."/>
            <person name="Sullivan W."/>
            <person name="Andreopoulos W.B."/>
            <person name="Clum A."/>
            <person name="Lindquist E."/>
            <person name="Daum C."/>
            <person name="Ramamoorthy G.K."/>
            <person name="Gryganskyi A."/>
            <person name="Culley D."/>
            <person name="Magnuson J.K."/>
            <person name="James T.Y."/>
            <person name="O'Malley M.A."/>
            <person name="Stajich J.E."/>
            <person name="Spatafora J.W."/>
            <person name="Visel A."/>
            <person name="Grigoriev I.V."/>
        </authorList>
    </citation>
    <scope>NUCLEOTIDE SEQUENCE [LARGE SCALE GENOMIC DNA]</scope>
    <source>
        <strain evidence="3">finn</strain>
    </source>
</reference>
<proteinExistence type="predicted"/>
<dbReference type="Proteomes" id="UP000193719">
    <property type="component" value="Unassembled WGS sequence"/>
</dbReference>
<dbReference type="AlphaFoldDB" id="A0A1Y1VA74"/>
<keyword evidence="1" id="KW-0175">Coiled coil</keyword>
<accession>A0A1Y1VA74</accession>
<feature type="coiled-coil region" evidence="1">
    <location>
        <begin position="86"/>
        <end position="113"/>
    </location>
</feature>
<keyword evidence="3" id="KW-1185">Reference proteome</keyword>
<dbReference type="EMBL" id="MCFH01000019">
    <property type="protein sequence ID" value="ORX51019.1"/>
    <property type="molecule type" value="Genomic_DNA"/>
</dbReference>
<evidence type="ECO:0000313" key="3">
    <source>
        <dbReference type="Proteomes" id="UP000193719"/>
    </source>
</evidence>
<evidence type="ECO:0000313" key="2">
    <source>
        <dbReference type="EMBL" id="ORX51019.1"/>
    </source>
</evidence>
<dbReference type="STRING" id="1754191.A0A1Y1VA74"/>
<sequence>MKYKPQHNTEPFWGAFEKNNKDKNKIKRNTDDINNINSKKVLNNEKKEKQKVNSNHYFSSVKDGNITSTRLVATMKDLCTSDKEKLAKLITKLAIEETKNQKLELKNKNYKSLLLEERIKNEQLLKTHNG</sequence>
<name>A0A1Y1VA74_9FUNG</name>
<gene>
    <name evidence="2" type="ORF">BCR36DRAFT_288869</name>
</gene>
<organism evidence="2 3">
    <name type="scientific">Piromyces finnis</name>
    <dbReference type="NCBI Taxonomy" id="1754191"/>
    <lineage>
        <taxon>Eukaryota</taxon>
        <taxon>Fungi</taxon>
        <taxon>Fungi incertae sedis</taxon>
        <taxon>Chytridiomycota</taxon>
        <taxon>Chytridiomycota incertae sedis</taxon>
        <taxon>Neocallimastigomycetes</taxon>
        <taxon>Neocallimastigales</taxon>
        <taxon>Neocallimastigaceae</taxon>
        <taxon>Piromyces</taxon>
    </lineage>
</organism>
<comment type="caution">
    <text evidence="2">The sequence shown here is derived from an EMBL/GenBank/DDBJ whole genome shotgun (WGS) entry which is preliminary data.</text>
</comment>
<reference evidence="2 3" key="1">
    <citation type="submission" date="2016-08" db="EMBL/GenBank/DDBJ databases">
        <title>Genomes of anaerobic fungi encode conserved fungal cellulosomes for biomass hydrolysis.</title>
        <authorList>
            <consortium name="DOE Joint Genome Institute"/>
            <person name="Haitjema C.H."/>
            <person name="Gilmore S.P."/>
            <person name="Henske J.K."/>
            <person name="Solomon K.V."/>
            <person name="De Groot R."/>
            <person name="Kuo A."/>
            <person name="Mondo S.J."/>
            <person name="Salamov A.A."/>
            <person name="Labutti K."/>
            <person name="Zhao Z."/>
            <person name="Chiniquy J."/>
            <person name="Barry K."/>
            <person name="Brewer H.M."/>
            <person name="Purvine S.O."/>
            <person name="Wright A.T."/>
            <person name="Boxma B."/>
            <person name="Van Alen T."/>
            <person name="Hackstein J.H."/>
            <person name="Baker S.E."/>
            <person name="Grigoriev I.V."/>
            <person name="O'Malley M.A."/>
        </authorList>
    </citation>
    <scope>NUCLEOTIDE SEQUENCE [LARGE SCALE GENOMIC DNA]</scope>
    <source>
        <strain evidence="3">finn</strain>
    </source>
</reference>
<dbReference type="OrthoDB" id="10505570at2759"/>